<organism evidence="2 3">
    <name type="scientific">Aristolochia fimbriata</name>
    <name type="common">White veined hardy Dutchman's pipe vine</name>
    <dbReference type="NCBI Taxonomy" id="158543"/>
    <lineage>
        <taxon>Eukaryota</taxon>
        <taxon>Viridiplantae</taxon>
        <taxon>Streptophyta</taxon>
        <taxon>Embryophyta</taxon>
        <taxon>Tracheophyta</taxon>
        <taxon>Spermatophyta</taxon>
        <taxon>Magnoliopsida</taxon>
        <taxon>Magnoliidae</taxon>
        <taxon>Piperales</taxon>
        <taxon>Aristolochiaceae</taxon>
        <taxon>Aristolochia</taxon>
    </lineage>
</organism>
<protein>
    <submittedName>
        <fullName evidence="2">Uncharacterized protein</fullName>
    </submittedName>
</protein>
<comment type="caution">
    <text evidence="2">The sequence shown here is derived from an EMBL/GenBank/DDBJ whole genome shotgun (WGS) entry which is preliminary data.</text>
</comment>
<accession>A0AAV7DXA4</accession>
<gene>
    <name evidence="2" type="ORF">H6P81_020799</name>
</gene>
<keyword evidence="3" id="KW-1185">Reference proteome</keyword>
<sequence>MATTTSVNCSPFFNLGCTTSDSAASHRRPPTHHGSSPGCGKLDRVATWVGNGVATAFFASLERCSCINIATDDDADDGNDLPLICKDSSLPHSRKKAGKGKNRGGLVED</sequence>
<dbReference type="AlphaFoldDB" id="A0AAV7DXA4"/>
<feature type="compositionally biased region" description="Basic residues" evidence="1">
    <location>
        <begin position="92"/>
        <end position="102"/>
    </location>
</feature>
<evidence type="ECO:0000313" key="3">
    <source>
        <dbReference type="Proteomes" id="UP000825729"/>
    </source>
</evidence>
<proteinExistence type="predicted"/>
<feature type="region of interest" description="Disordered" evidence="1">
    <location>
        <begin position="86"/>
        <end position="109"/>
    </location>
</feature>
<evidence type="ECO:0000256" key="1">
    <source>
        <dbReference type="SAM" id="MobiDB-lite"/>
    </source>
</evidence>
<name>A0AAV7DXA4_ARIFI</name>
<dbReference type="EMBL" id="JAINDJ010000008">
    <property type="protein sequence ID" value="KAG9440634.1"/>
    <property type="molecule type" value="Genomic_DNA"/>
</dbReference>
<dbReference type="PANTHER" id="PTHR34061:SF2">
    <property type="entry name" value="PROTEIN, PUTATIVE-RELATED"/>
    <property type="match status" value="1"/>
</dbReference>
<dbReference type="Proteomes" id="UP000825729">
    <property type="component" value="Unassembled WGS sequence"/>
</dbReference>
<reference evidence="2 3" key="1">
    <citation type="submission" date="2021-07" db="EMBL/GenBank/DDBJ databases">
        <title>The Aristolochia fimbriata genome: insights into angiosperm evolution, floral development and chemical biosynthesis.</title>
        <authorList>
            <person name="Jiao Y."/>
        </authorList>
    </citation>
    <scope>NUCLEOTIDE SEQUENCE [LARGE SCALE GENOMIC DNA]</scope>
    <source>
        <strain evidence="2">IBCAS-2021</strain>
        <tissue evidence="2">Leaf</tissue>
    </source>
</reference>
<dbReference type="PANTHER" id="PTHR34061">
    <property type="entry name" value="PROTEIN, PUTATIVE-RELATED"/>
    <property type="match status" value="1"/>
</dbReference>
<evidence type="ECO:0000313" key="2">
    <source>
        <dbReference type="EMBL" id="KAG9440634.1"/>
    </source>
</evidence>
<feature type="region of interest" description="Disordered" evidence="1">
    <location>
        <begin position="20"/>
        <end position="40"/>
    </location>
</feature>